<dbReference type="GO" id="GO:0051213">
    <property type="term" value="F:dioxygenase activity"/>
    <property type="evidence" value="ECO:0007669"/>
    <property type="project" value="UniProtKB-KW"/>
</dbReference>
<dbReference type="InterPro" id="IPR029068">
    <property type="entry name" value="Glyas_Bleomycin-R_OHBP_Dase"/>
</dbReference>
<accession>A0ABQ2YRG3</accession>
<keyword evidence="9" id="KW-1185">Reference proteome</keyword>
<dbReference type="Gene3D" id="3.10.180.10">
    <property type="entry name" value="2,3-Dihydroxybiphenyl 1,2-Dioxygenase, domain 1"/>
    <property type="match status" value="2"/>
</dbReference>
<comment type="similarity">
    <text evidence="2">Belongs to the 4HPPD family.</text>
</comment>
<keyword evidence="5" id="KW-0408">Iron</keyword>
<evidence type="ECO:0000256" key="6">
    <source>
        <dbReference type="SAM" id="MobiDB-lite"/>
    </source>
</evidence>
<gene>
    <name evidence="8" type="primary">hpd</name>
    <name evidence="8" type="ORF">GCM10007160_20480</name>
</gene>
<dbReference type="PROSITE" id="PS51819">
    <property type="entry name" value="VOC"/>
    <property type="match status" value="2"/>
</dbReference>
<evidence type="ECO:0000256" key="4">
    <source>
        <dbReference type="ARBA" id="ARBA00022737"/>
    </source>
</evidence>
<feature type="region of interest" description="Disordered" evidence="6">
    <location>
        <begin position="1"/>
        <end position="22"/>
    </location>
</feature>
<dbReference type="EMBL" id="BMXS01000009">
    <property type="protein sequence ID" value="GGX92852.1"/>
    <property type="molecule type" value="Genomic_DNA"/>
</dbReference>
<proteinExistence type="inferred from homology"/>
<evidence type="ECO:0000259" key="7">
    <source>
        <dbReference type="PROSITE" id="PS51819"/>
    </source>
</evidence>
<dbReference type="InterPro" id="IPR037523">
    <property type="entry name" value="VOC_core"/>
</dbReference>
<dbReference type="CDD" id="cd08342">
    <property type="entry name" value="HPPD_N_like"/>
    <property type="match status" value="1"/>
</dbReference>
<reference evidence="9" key="1">
    <citation type="journal article" date="2019" name="Int. J. Syst. Evol. Microbiol.">
        <title>The Global Catalogue of Microorganisms (GCM) 10K type strain sequencing project: providing services to taxonomists for standard genome sequencing and annotation.</title>
        <authorList>
            <consortium name="The Broad Institute Genomics Platform"/>
            <consortium name="The Broad Institute Genome Sequencing Center for Infectious Disease"/>
            <person name="Wu L."/>
            <person name="Ma J."/>
        </authorList>
    </citation>
    <scope>NUCLEOTIDE SEQUENCE [LARGE SCALE GENOMIC DNA]</scope>
    <source>
        <strain evidence="9">KCTC 22228</strain>
    </source>
</reference>
<feature type="domain" description="VOC" evidence="7">
    <location>
        <begin position="24"/>
        <end position="144"/>
    </location>
</feature>
<keyword evidence="8" id="KW-0223">Dioxygenase</keyword>
<keyword evidence="8" id="KW-0560">Oxidoreductase</keyword>
<comment type="caution">
    <text evidence="8">The sequence shown here is derived from an EMBL/GenBank/DDBJ whole genome shotgun (WGS) entry which is preliminary data.</text>
</comment>
<sequence length="369" mass="40813">MSALSQKTTPTHASHNHNPIGTNGFEFVEFTAPTPEGIEALRKLFVQMGFTETRKHRSKQVTLFQQEGVNFVLNAEPDSHAAEFARVHGPSACAMAWKVADAKQAFEHALANGAEAAENPVGLGEVGIPAVKGIGGSLLYFVDQKVDGVGRTIYDIDFEPIPGRGANDHSVGLKVLDHLTHNVDRGQMDVWADFYTRIANFREIRYFDIAGKKTGLHSRAMTAPCGKMHIPINESADDTSQIAEFLREYNGEGIQHLAMATDDIYATVRALRANGVEFMSTPDTYYEKVDERVPNHQENVEKLRELNLLVDGAPGQGILLQIFTKTVIGPIFFEIIQRKGNEGFGEGNFKALFESIEEDQIRRGVLKDE</sequence>
<name>A0ABQ2YRG3_9GAMM</name>
<evidence type="ECO:0000256" key="5">
    <source>
        <dbReference type="ARBA" id="ARBA00023004"/>
    </source>
</evidence>
<dbReference type="SUPFAM" id="SSF54593">
    <property type="entry name" value="Glyoxalase/Bleomycin resistance protein/Dihydroxybiphenyl dioxygenase"/>
    <property type="match status" value="1"/>
</dbReference>
<keyword evidence="3" id="KW-0479">Metal-binding</keyword>
<dbReference type="NCBIfam" id="TIGR01263">
    <property type="entry name" value="4HPPD"/>
    <property type="match status" value="1"/>
</dbReference>
<evidence type="ECO:0000313" key="9">
    <source>
        <dbReference type="Proteomes" id="UP000653056"/>
    </source>
</evidence>
<dbReference type="RefSeq" id="WP_189468807.1">
    <property type="nucleotide sequence ID" value="NZ_BMXS01000009.1"/>
</dbReference>
<dbReference type="PANTHER" id="PTHR11959">
    <property type="entry name" value="4-HYDROXYPHENYLPYRUVATE DIOXYGENASE"/>
    <property type="match status" value="1"/>
</dbReference>
<evidence type="ECO:0000313" key="8">
    <source>
        <dbReference type="EMBL" id="GGX92852.1"/>
    </source>
</evidence>
<dbReference type="Proteomes" id="UP000653056">
    <property type="component" value="Unassembled WGS sequence"/>
</dbReference>
<dbReference type="Pfam" id="PF00903">
    <property type="entry name" value="Glyoxalase"/>
    <property type="match status" value="1"/>
</dbReference>
<dbReference type="PIRSF" id="PIRSF009283">
    <property type="entry name" value="HPP_dOase"/>
    <property type="match status" value="1"/>
</dbReference>
<protein>
    <submittedName>
        <fullName evidence="8">4-hydroxyphenylpyruvate dioxygenase</fullName>
    </submittedName>
</protein>
<dbReference type="InterPro" id="IPR041736">
    <property type="entry name" value="4OHPhenylPyrv_dOase_N"/>
</dbReference>
<dbReference type="Pfam" id="PF14696">
    <property type="entry name" value="Glyoxalase_5"/>
    <property type="match status" value="1"/>
</dbReference>
<dbReference type="PANTHER" id="PTHR11959:SF1">
    <property type="entry name" value="4-HYDROXYPHENYLPYRUVATE DIOXYGENASE"/>
    <property type="match status" value="1"/>
</dbReference>
<dbReference type="InterPro" id="IPR004360">
    <property type="entry name" value="Glyas_Fos-R_dOase_dom"/>
</dbReference>
<evidence type="ECO:0000256" key="1">
    <source>
        <dbReference type="ARBA" id="ARBA00001962"/>
    </source>
</evidence>
<comment type="cofactor">
    <cofactor evidence="1">
        <name>Fe cation</name>
        <dbReference type="ChEBI" id="CHEBI:24875"/>
    </cofactor>
</comment>
<dbReference type="InterPro" id="IPR005956">
    <property type="entry name" value="4OHPhenylPyrv_dOase"/>
</dbReference>
<evidence type="ECO:0000256" key="2">
    <source>
        <dbReference type="ARBA" id="ARBA00005877"/>
    </source>
</evidence>
<keyword evidence="4" id="KW-0677">Repeat</keyword>
<evidence type="ECO:0000256" key="3">
    <source>
        <dbReference type="ARBA" id="ARBA00022723"/>
    </source>
</evidence>
<dbReference type="CDD" id="cd07250">
    <property type="entry name" value="HPPD_C_like"/>
    <property type="match status" value="1"/>
</dbReference>
<feature type="compositionally biased region" description="Polar residues" evidence="6">
    <location>
        <begin position="1"/>
        <end position="21"/>
    </location>
</feature>
<feature type="domain" description="VOC" evidence="7">
    <location>
        <begin position="175"/>
        <end position="325"/>
    </location>
</feature>
<organism evidence="8 9">
    <name type="scientific">Litchfieldella qijiaojingensis</name>
    <dbReference type="NCBI Taxonomy" id="980347"/>
    <lineage>
        <taxon>Bacteria</taxon>
        <taxon>Pseudomonadati</taxon>
        <taxon>Pseudomonadota</taxon>
        <taxon>Gammaproteobacteria</taxon>
        <taxon>Oceanospirillales</taxon>
        <taxon>Halomonadaceae</taxon>
        <taxon>Litchfieldella</taxon>
    </lineage>
</organism>
<dbReference type="InterPro" id="IPR041735">
    <property type="entry name" value="4OHPhenylPyrv_dOase_C"/>
</dbReference>